<dbReference type="InterPro" id="IPR042576">
    <property type="entry name" value="TRAF3IP1_N_sf"/>
</dbReference>
<keyword evidence="4" id="KW-0970">Cilium biogenesis/degradation</keyword>
<dbReference type="Pfam" id="PF10243">
    <property type="entry name" value="MIP-T3"/>
    <property type="match status" value="1"/>
</dbReference>
<dbReference type="GO" id="GO:0030992">
    <property type="term" value="C:intraciliary transport particle B"/>
    <property type="evidence" value="ECO:0007669"/>
    <property type="project" value="TreeGrafter"/>
</dbReference>
<keyword evidence="3" id="KW-0963">Cytoplasm</keyword>
<feature type="non-terminal residue" evidence="11">
    <location>
        <position position="398"/>
    </location>
</feature>
<dbReference type="Gene3D" id="1.10.418.50">
    <property type="entry name" value="Microtubule-binding protein MIP-T3"/>
    <property type="match status" value="1"/>
</dbReference>
<dbReference type="GO" id="GO:0060271">
    <property type="term" value="P:cilium assembly"/>
    <property type="evidence" value="ECO:0007669"/>
    <property type="project" value="TreeGrafter"/>
</dbReference>
<reference evidence="11 12" key="1">
    <citation type="submission" date="2020-04" db="EMBL/GenBank/DDBJ databases">
        <title>Perkinsus olseni comparative genomics.</title>
        <authorList>
            <person name="Bogema D.R."/>
        </authorList>
    </citation>
    <scope>NUCLEOTIDE SEQUENCE [LARGE SCALE GENOMIC DNA]</scope>
    <source>
        <strain evidence="11">ATCC PRA-205</strain>
    </source>
</reference>
<name>A0A7J6RXD1_PEROL</name>
<evidence type="ECO:0000256" key="9">
    <source>
        <dbReference type="SAM" id="MobiDB-lite"/>
    </source>
</evidence>
<protein>
    <recommendedName>
        <fullName evidence="10">TRAF3-interacting protein 1 N-terminal domain-containing protein</fullName>
    </recommendedName>
</protein>
<dbReference type="PANTHER" id="PTHR31363:SF0">
    <property type="entry name" value="TRAF3-INTERACTING PROTEIN 1"/>
    <property type="match status" value="1"/>
</dbReference>
<dbReference type="GO" id="GO:0008017">
    <property type="term" value="F:microtubule binding"/>
    <property type="evidence" value="ECO:0007669"/>
    <property type="project" value="InterPro"/>
</dbReference>
<dbReference type="GO" id="GO:0070507">
    <property type="term" value="P:regulation of microtubule cytoskeleton organization"/>
    <property type="evidence" value="ECO:0007669"/>
    <property type="project" value="TreeGrafter"/>
</dbReference>
<evidence type="ECO:0000256" key="2">
    <source>
        <dbReference type="ARBA" id="ARBA00004430"/>
    </source>
</evidence>
<evidence type="ECO:0000256" key="6">
    <source>
        <dbReference type="ARBA" id="ARBA00023212"/>
    </source>
</evidence>
<accession>A0A7J6RXD1</accession>
<dbReference type="InterPro" id="IPR018799">
    <property type="entry name" value="TRAF3IP1"/>
</dbReference>
<evidence type="ECO:0000256" key="3">
    <source>
        <dbReference type="ARBA" id="ARBA00022490"/>
    </source>
</evidence>
<evidence type="ECO:0000256" key="8">
    <source>
        <dbReference type="ARBA" id="ARBA00043971"/>
    </source>
</evidence>
<dbReference type="EMBL" id="JABANM010018901">
    <property type="protein sequence ID" value="KAF4725349.1"/>
    <property type="molecule type" value="Genomic_DNA"/>
</dbReference>
<sequence>ITRPKLTDKLLSRPPVKFLYDIVSEVSVVTGFGAEIVKEVSSEELSTREAKLKFVGLLHSTTEHALRRRIDLDPLRVICGKDSEKTNELLISLHEAATSVPYRSSEAFERARNSDPLLTEEELPSAAVSGGSSCSESEGSLTQDDEEELSSDGGSIEETVDASSSRVKEMLFKVVTEEKKLSELLSEIDIELDGIDAASRVRERKAEFSLLKLCSSTPVPEDEGSEDEDAPAGAAWPTGRPMTSSEDSSTEEVPVGLRSRPKATTDATMLRGYDSPQSRYEDTDITVLDQATDLITLLQRELSEGWLAYLTSSPSSVLITKHSGSRVAKALRHLLSVLYPLAEEHSIKLSDGHLLLRDTELDIDEGEQLEEVVERLQDTVMAILEELPKNERWDWGVQ</sequence>
<proteinExistence type="inferred from homology"/>
<organism evidence="11 12">
    <name type="scientific">Perkinsus olseni</name>
    <name type="common">Perkinsus atlanticus</name>
    <dbReference type="NCBI Taxonomy" id="32597"/>
    <lineage>
        <taxon>Eukaryota</taxon>
        <taxon>Sar</taxon>
        <taxon>Alveolata</taxon>
        <taxon>Perkinsozoa</taxon>
        <taxon>Perkinsea</taxon>
        <taxon>Perkinsida</taxon>
        <taxon>Perkinsidae</taxon>
        <taxon>Perkinsus</taxon>
    </lineage>
</organism>
<evidence type="ECO:0000256" key="1">
    <source>
        <dbReference type="ARBA" id="ARBA00004120"/>
    </source>
</evidence>
<evidence type="ECO:0000256" key="5">
    <source>
        <dbReference type="ARBA" id="ARBA00023054"/>
    </source>
</evidence>
<feature type="compositionally biased region" description="Acidic residues" evidence="9">
    <location>
        <begin position="220"/>
        <end position="230"/>
    </location>
</feature>
<comment type="subcellular location">
    <subcellularLocation>
        <location evidence="2">Cytoplasm</location>
        <location evidence="2">Cytoskeleton</location>
        <location evidence="2">Cilium axoneme</location>
    </subcellularLocation>
    <subcellularLocation>
        <location evidence="1">Cytoplasm</location>
        <location evidence="1">Cytoskeleton</location>
        <location evidence="1">Cilium basal body</location>
    </subcellularLocation>
</comment>
<evidence type="ECO:0000256" key="4">
    <source>
        <dbReference type="ARBA" id="ARBA00022794"/>
    </source>
</evidence>
<keyword evidence="7" id="KW-0966">Cell projection</keyword>
<dbReference type="InterPro" id="IPR040468">
    <property type="entry name" value="TRAF3IP1_N"/>
</dbReference>
<feature type="compositionally biased region" description="Low complexity" evidence="9">
    <location>
        <begin position="129"/>
        <end position="140"/>
    </location>
</feature>
<feature type="region of interest" description="Disordered" evidence="9">
    <location>
        <begin position="216"/>
        <end position="266"/>
    </location>
</feature>
<dbReference type="AlphaFoldDB" id="A0A7J6RXD1"/>
<dbReference type="GO" id="GO:0036064">
    <property type="term" value="C:ciliary basal body"/>
    <property type="evidence" value="ECO:0007669"/>
    <property type="project" value="TreeGrafter"/>
</dbReference>
<feature type="region of interest" description="Disordered" evidence="9">
    <location>
        <begin position="111"/>
        <end position="162"/>
    </location>
</feature>
<comment type="caution">
    <text evidence="11">The sequence shown here is derived from an EMBL/GenBank/DDBJ whole genome shotgun (WGS) entry which is preliminary data.</text>
</comment>
<dbReference type="GO" id="GO:0042073">
    <property type="term" value="P:intraciliary transport"/>
    <property type="evidence" value="ECO:0007669"/>
    <property type="project" value="TreeGrafter"/>
</dbReference>
<keyword evidence="6" id="KW-0206">Cytoskeleton</keyword>
<evidence type="ECO:0000256" key="7">
    <source>
        <dbReference type="ARBA" id="ARBA00023273"/>
    </source>
</evidence>
<evidence type="ECO:0000259" key="10">
    <source>
        <dbReference type="Pfam" id="PF10243"/>
    </source>
</evidence>
<gene>
    <name evidence="11" type="ORF">FOZ62_022908</name>
</gene>
<evidence type="ECO:0000313" key="12">
    <source>
        <dbReference type="Proteomes" id="UP000574390"/>
    </source>
</evidence>
<dbReference type="Proteomes" id="UP000574390">
    <property type="component" value="Unassembled WGS sequence"/>
</dbReference>
<comment type="similarity">
    <text evidence="8">Belongs to the TRAF3IP1 family.</text>
</comment>
<dbReference type="GO" id="GO:0005930">
    <property type="term" value="C:axoneme"/>
    <property type="evidence" value="ECO:0007669"/>
    <property type="project" value="UniProtKB-SubCell"/>
</dbReference>
<feature type="domain" description="TRAF3-interacting protein 1 N-terminal" evidence="10">
    <location>
        <begin position="1"/>
        <end position="98"/>
    </location>
</feature>
<keyword evidence="5" id="KW-0175">Coiled coil</keyword>
<dbReference type="PANTHER" id="PTHR31363">
    <property type="entry name" value="TRAF3-INTERACTING PROTEIN 1"/>
    <property type="match status" value="1"/>
</dbReference>
<evidence type="ECO:0000313" key="11">
    <source>
        <dbReference type="EMBL" id="KAF4725349.1"/>
    </source>
</evidence>